<evidence type="ECO:0000313" key="3">
    <source>
        <dbReference type="Proteomes" id="UP001648503"/>
    </source>
</evidence>
<feature type="chain" id="PRO_5047126725" evidence="1">
    <location>
        <begin position="19"/>
        <end position="151"/>
    </location>
</feature>
<keyword evidence="3" id="KW-1185">Reference proteome</keyword>
<dbReference type="EMBL" id="JAFCIX010000574">
    <property type="protein sequence ID" value="KAH6586383.1"/>
    <property type="molecule type" value="Genomic_DNA"/>
</dbReference>
<organism evidence="2 3">
    <name type="scientific">Batrachochytrium salamandrivorans</name>
    <dbReference type="NCBI Taxonomy" id="1357716"/>
    <lineage>
        <taxon>Eukaryota</taxon>
        <taxon>Fungi</taxon>
        <taxon>Fungi incertae sedis</taxon>
        <taxon>Chytridiomycota</taxon>
        <taxon>Chytridiomycota incertae sedis</taxon>
        <taxon>Chytridiomycetes</taxon>
        <taxon>Rhizophydiales</taxon>
        <taxon>Rhizophydiales incertae sedis</taxon>
        <taxon>Batrachochytrium</taxon>
    </lineage>
</organism>
<proteinExistence type="predicted"/>
<evidence type="ECO:0000313" key="2">
    <source>
        <dbReference type="EMBL" id="KAH6586383.1"/>
    </source>
</evidence>
<name>A0ABQ8ETQ7_9FUNG</name>
<gene>
    <name evidence="2" type="ORF">BASA50_000556</name>
</gene>
<accession>A0ABQ8ETQ7</accession>
<keyword evidence="1" id="KW-0732">Signal</keyword>
<protein>
    <submittedName>
        <fullName evidence="2">Uncharacterized protein</fullName>
    </submittedName>
</protein>
<reference evidence="2 3" key="1">
    <citation type="submission" date="2021-02" db="EMBL/GenBank/DDBJ databases">
        <title>Variation within the Batrachochytrium salamandrivorans European outbreak.</title>
        <authorList>
            <person name="Kelly M."/>
            <person name="Pasmans F."/>
            <person name="Shea T.P."/>
            <person name="Munoz J.F."/>
            <person name="Carranza S."/>
            <person name="Cuomo C.A."/>
            <person name="Martel A."/>
        </authorList>
    </citation>
    <scope>NUCLEOTIDE SEQUENCE [LARGE SCALE GENOMIC DNA]</scope>
    <source>
        <strain evidence="2 3">AMFP18/2</strain>
    </source>
</reference>
<feature type="signal peptide" evidence="1">
    <location>
        <begin position="1"/>
        <end position="18"/>
    </location>
</feature>
<sequence length="151" mass="16826">MKVSVLVVAAMVITSVNAGLWNSTMDWFRGNGGELWDRANDLEAGLHDQLPEYLNLMKGIGENGRRIKKSQLGPKQKAGYLALNGRNRTIFTTFDEEYSGVIEDYGMTQGEFSRKKCPPESLGVLSLEEMIYHGHFLQLPDADGVIVFGEQ</sequence>
<evidence type="ECO:0000256" key="1">
    <source>
        <dbReference type="SAM" id="SignalP"/>
    </source>
</evidence>
<dbReference type="Proteomes" id="UP001648503">
    <property type="component" value="Unassembled WGS sequence"/>
</dbReference>
<comment type="caution">
    <text evidence="2">The sequence shown here is derived from an EMBL/GenBank/DDBJ whole genome shotgun (WGS) entry which is preliminary data.</text>
</comment>